<keyword evidence="12 15" id="KW-0482">Metalloprotease</keyword>
<evidence type="ECO:0000256" key="12">
    <source>
        <dbReference type="ARBA" id="ARBA00023049"/>
    </source>
</evidence>
<dbReference type="FunFam" id="3.40.50.300:FF:000001">
    <property type="entry name" value="ATP-dependent zinc metalloprotease FtsH"/>
    <property type="match status" value="1"/>
</dbReference>
<dbReference type="InterPro" id="IPR041569">
    <property type="entry name" value="AAA_lid_3"/>
</dbReference>
<evidence type="ECO:0000259" key="18">
    <source>
        <dbReference type="SMART" id="SM00382"/>
    </source>
</evidence>
<evidence type="ECO:0000256" key="15">
    <source>
        <dbReference type="HAMAP-Rule" id="MF_01458"/>
    </source>
</evidence>
<dbReference type="Pfam" id="PF00004">
    <property type="entry name" value="AAA"/>
    <property type="match status" value="1"/>
</dbReference>
<dbReference type="InterPro" id="IPR003959">
    <property type="entry name" value="ATPase_AAA_core"/>
</dbReference>
<keyword evidence="10 15" id="KW-0067">ATP-binding</keyword>
<keyword evidence="8 15" id="KW-0378">Hydrolase</keyword>
<proteinExistence type="inferred from homology"/>
<dbReference type="PANTHER" id="PTHR23076">
    <property type="entry name" value="METALLOPROTEASE M41 FTSH"/>
    <property type="match status" value="1"/>
</dbReference>
<evidence type="ECO:0000256" key="10">
    <source>
        <dbReference type="ARBA" id="ARBA00022840"/>
    </source>
</evidence>
<dbReference type="InterPro" id="IPR003593">
    <property type="entry name" value="AAA+_ATPase"/>
</dbReference>
<dbReference type="Gene3D" id="1.20.58.760">
    <property type="entry name" value="Peptidase M41"/>
    <property type="match status" value="1"/>
</dbReference>
<comment type="cofactor">
    <cofactor evidence="15">
        <name>Zn(2+)</name>
        <dbReference type="ChEBI" id="CHEBI:29105"/>
    </cofactor>
    <text evidence="15">Binds 1 zinc ion per subunit.</text>
</comment>
<dbReference type="GO" id="GO:0004222">
    <property type="term" value="F:metalloendopeptidase activity"/>
    <property type="evidence" value="ECO:0007669"/>
    <property type="project" value="InterPro"/>
</dbReference>
<name>A0A6I8MEZ1_9FUSO</name>
<dbReference type="GO" id="GO:0006508">
    <property type="term" value="P:proteolysis"/>
    <property type="evidence" value="ECO:0007669"/>
    <property type="project" value="UniProtKB-KW"/>
</dbReference>
<evidence type="ECO:0000256" key="3">
    <source>
        <dbReference type="ARBA" id="ARBA00022475"/>
    </source>
</evidence>
<comment type="subunit">
    <text evidence="15">Homohexamer.</text>
</comment>
<dbReference type="HAMAP" id="MF_01458">
    <property type="entry name" value="FtsH"/>
    <property type="match status" value="1"/>
</dbReference>
<evidence type="ECO:0000256" key="2">
    <source>
        <dbReference type="ARBA" id="ARBA00010044"/>
    </source>
</evidence>
<dbReference type="AlphaFoldDB" id="A0A6I8MEZ1"/>
<organism evidence="19 20">
    <name type="scientific">Oceanivirga miroungae</name>
    <dbReference type="NCBI Taxonomy" id="1130046"/>
    <lineage>
        <taxon>Bacteria</taxon>
        <taxon>Fusobacteriati</taxon>
        <taxon>Fusobacteriota</taxon>
        <taxon>Fusobacteriia</taxon>
        <taxon>Fusobacteriales</taxon>
        <taxon>Leptotrichiaceae</taxon>
        <taxon>Oceanivirga</taxon>
    </lineage>
</organism>
<dbReference type="GO" id="GO:0005524">
    <property type="term" value="F:ATP binding"/>
    <property type="evidence" value="ECO:0007669"/>
    <property type="project" value="UniProtKB-UniRule"/>
</dbReference>
<dbReference type="CDD" id="cd19501">
    <property type="entry name" value="RecA-like_FtsH"/>
    <property type="match status" value="1"/>
</dbReference>
<feature type="binding site" evidence="15">
    <location>
        <position position="482"/>
    </location>
    <ligand>
        <name>Zn(2+)</name>
        <dbReference type="ChEBI" id="CHEBI:29105"/>
        <note>catalytic</note>
    </ligand>
</feature>
<feature type="binding site" evidence="15">
    <location>
        <position position="553"/>
    </location>
    <ligand>
        <name>Zn(2+)</name>
        <dbReference type="ChEBI" id="CHEBI:29105"/>
        <note>catalytic</note>
    </ligand>
</feature>
<dbReference type="InterPro" id="IPR027417">
    <property type="entry name" value="P-loop_NTPase"/>
</dbReference>
<keyword evidence="9 15" id="KW-0862">Zinc</keyword>
<evidence type="ECO:0000256" key="5">
    <source>
        <dbReference type="ARBA" id="ARBA00022692"/>
    </source>
</evidence>
<evidence type="ECO:0000256" key="16">
    <source>
        <dbReference type="RuleBase" id="RU003651"/>
    </source>
</evidence>
<dbReference type="GO" id="GO:0005886">
    <property type="term" value="C:plasma membrane"/>
    <property type="evidence" value="ECO:0007669"/>
    <property type="project" value="UniProtKB-SubCell"/>
</dbReference>
<keyword evidence="7 15" id="KW-0547">Nucleotide-binding</keyword>
<dbReference type="SUPFAM" id="SSF52540">
    <property type="entry name" value="P-loop containing nucleoside triphosphate hydrolases"/>
    <property type="match status" value="1"/>
</dbReference>
<dbReference type="NCBIfam" id="TIGR01241">
    <property type="entry name" value="FtsH_fam"/>
    <property type="match status" value="1"/>
</dbReference>
<feature type="compositionally biased region" description="Basic and acidic residues" evidence="17">
    <location>
        <begin position="1"/>
        <end position="33"/>
    </location>
</feature>
<dbReference type="Pfam" id="PF01434">
    <property type="entry name" value="Peptidase_M41"/>
    <property type="match status" value="1"/>
</dbReference>
<feature type="binding site" evidence="15">
    <location>
        <position position="478"/>
    </location>
    <ligand>
        <name>Zn(2+)</name>
        <dbReference type="ChEBI" id="CHEBI:29105"/>
        <note>catalytic</note>
    </ligand>
</feature>
<protein>
    <recommendedName>
        <fullName evidence="15">ATP-dependent zinc metalloprotease FtsH</fullName>
        <ecNumber evidence="15">3.4.24.-</ecNumber>
    </recommendedName>
</protein>
<dbReference type="PROSITE" id="PS00674">
    <property type="entry name" value="AAA"/>
    <property type="match status" value="1"/>
</dbReference>
<evidence type="ECO:0000256" key="1">
    <source>
        <dbReference type="ARBA" id="ARBA00004370"/>
    </source>
</evidence>
<dbReference type="Gene3D" id="3.30.720.210">
    <property type="match status" value="1"/>
</dbReference>
<reference evidence="19 20" key="1">
    <citation type="submission" date="2019-10" db="EMBL/GenBank/DDBJ databases">
        <authorList>
            <person name="Blom J."/>
        </authorList>
    </citation>
    <scope>NUCLEOTIDE SEQUENCE [LARGE SCALE GENOMIC DNA]</scope>
    <source>
        <strain evidence="19 20">ES3154-GLU</strain>
    </source>
</reference>
<sequence length="665" mass="74550">MENNENEKEKLEEQKEENKEEKLEEKKEEKKDIEDEEEEAFRKKVEELKRRNGGKKPNISSLTFFLAIFLIVLSAYYFFGNRISNNSVKEVTYTNFIEKLKQGDISEVYEKEDNIYGKAIDAKLEYETKKITNRIGDDTTIMKVIQDKNVELKAVNSYASSIIVQIILNILPMIILIALFMFISRRIMGGGQGGVNPFTMGKAKARLKEKPNVNFKDIAGLDEEKKELEEVVDFLKDPTKFSKAGARVPKGVMLVGEPGTGKTLLAKAVAGESGASFFNISGSEFVEMYVGVGASRVRDLFDEAKKSKPAIIFIDEIDAIGRKRGEGRSGGNEEREQTLNQLLVEMDGFDTDTQIIVIAATNREDVLDKALLRSGRFDRKITVSAPDLKAREEILKVHAKGKKLSQDVKLEDIAKITPGYVGADLANILNEAAILAVRENREEITMKDLDEAVDKIGMGIGRRGKKISEYDLKLTAYHEGGHALMASLLPNADKVHKLTIIPRGNAGGYMMPLPKDEMYVSKNKILEEIMVSFGGRVAEELVMGDISTGASSDIENATRRAEAYVRYYGMSSLGPINMVDSQESYKNIISSETNREIDLEVRKILKERYEMTVELMKQNLEALDRIASLVRAKETITGQEVRALVAGKSVDEVMNMTTEELEEYY</sequence>
<dbReference type="PANTHER" id="PTHR23076:SF97">
    <property type="entry name" value="ATP-DEPENDENT ZINC METALLOPROTEASE YME1L1"/>
    <property type="match status" value="1"/>
</dbReference>
<keyword evidence="13 15" id="KW-0472">Membrane</keyword>
<keyword evidence="5 15" id="KW-0812">Transmembrane</keyword>
<dbReference type="SUPFAM" id="SSF140990">
    <property type="entry name" value="FtsH protease domain-like"/>
    <property type="match status" value="1"/>
</dbReference>
<feature type="region of interest" description="Disordered" evidence="17">
    <location>
        <begin position="1"/>
        <end position="38"/>
    </location>
</feature>
<dbReference type="RefSeq" id="WP_231679274.1">
    <property type="nucleotide sequence ID" value="NZ_CABWIB010000001.1"/>
</dbReference>
<evidence type="ECO:0000313" key="20">
    <source>
        <dbReference type="Proteomes" id="UP000419017"/>
    </source>
</evidence>
<dbReference type="GO" id="GO:0016887">
    <property type="term" value="F:ATP hydrolysis activity"/>
    <property type="evidence" value="ECO:0007669"/>
    <property type="project" value="UniProtKB-UniRule"/>
</dbReference>
<dbReference type="FunFam" id="1.10.8.60:FF:000001">
    <property type="entry name" value="ATP-dependent zinc metalloprotease FtsH"/>
    <property type="match status" value="1"/>
</dbReference>
<feature type="binding site" evidence="15">
    <location>
        <begin position="256"/>
        <end position="263"/>
    </location>
    <ligand>
        <name>ATP</name>
        <dbReference type="ChEBI" id="CHEBI:30616"/>
    </ligand>
</feature>
<comment type="similarity">
    <text evidence="16">Belongs to the AAA ATPase family.</text>
</comment>
<feature type="transmembrane region" description="Helical" evidence="15">
    <location>
        <begin position="162"/>
        <end position="183"/>
    </location>
</feature>
<comment type="function">
    <text evidence="15">Acts as a processive, ATP-dependent zinc metallopeptidase for both cytoplasmic and membrane proteins. Plays a role in the quality control of integral membrane proteins.</text>
</comment>
<dbReference type="Proteomes" id="UP000419017">
    <property type="component" value="Unassembled WGS sequence"/>
</dbReference>
<dbReference type="InterPro" id="IPR000642">
    <property type="entry name" value="Peptidase_M41"/>
</dbReference>
<dbReference type="Gene3D" id="1.10.8.60">
    <property type="match status" value="1"/>
</dbReference>
<dbReference type="GO" id="GO:0008270">
    <property type="term" value="F:zinc ion binding"/>
    <property type="evidence" value="ECO:0007669"/>
    <property type="project" value="UniProtKB-UniRule"/>
</dbReference>
<dbReference type="InterPro" id="IPR005936">
    <property type="entry name" value="FtsH"/>
</dbReference>
<feature type="active site" evidence="15">
    <location>
        <position position="479"/>
    </location>
</feature>
<dbReference type="InterPro" id="IPR037219">
    <property type="entry name" value="Peptidase_M41-like"/>
</dbReference>
<evidence type="ECO:0000313" key="19">
    <source>
        <dbReference type="EMBL" id="VWL85821.1"/>
    </source>
</evidence>
<comment type="similarity">
    <text evidence="14 15">In the central section; belongs to the AAA ATPase family.</text>
</comment>
<evidence type="ECO:0000256" key="6">
    <source>
        <dbReference type="ARBA" id="ARBA00022723"/>
    </source>
</evidence>
<feature type="domain" description="AAA+ ATPase" evidence="18">
    <location>
        <begin position="248"/>
        <end position="387"/>
    </location>
</feature>
<evidence type="ECO:0000256" key="8">
    <source>
        <dbReference type="ARBA" id="ARBA00022801"/>
    </source>
</evidence>
<evidence type="ECO:0000256" key="14">
    <source>
        <dbReference type="ARBA" id="ARBA00061570"/>
    </source>
</evidence>
<evidence type="ECO:0000256" key="17">
    <source>
        <dbReference type="SAM" id="MobiDB-lite"/>
    </source>
</evidence>
<dbReference type="EC" id="3.4.24.-" evidence="15"/>
<accession>A0A6I8MEZ1</accession>
<comment type="similarity">
    <text evidence="2 15">In the C-terminal section; belongs to the peptidase M41 family.</text>
</comment>
<dbReference type="Gene3D" id="3.40.50.300">
    <property type="entry name" value="P-loop containing nucleotide triphosphate hydrolases"/>
    <property type="match status" value="1"/>
</dbReference>
<keyword evidence="3 15" id="KW-1003">Cell membrane</keyword>
<keyword evidence="11 15" id="KW-1133">Transmembrane helix</keyword>
<evidence type="ECO:0000256" key="9">
    <source>
        <dbReference type="ARBA" id="ARBA00022833"/>
    </source>
</evidence>
<dbReference type="SMART" id="SM00382">
    <property type="entry name" value="AAA"/>
    <property type="match status" value="1"/>
</dbReference>
<dbReference type="FunFam" id="1.20.58.760:FF:000001">
    <property type="entry name" value="ATP-dependent zinc metalloprotease FtsH"/>
    <property type="match status" value="1"/>
</dbReference>
<keyword evidence="4 15" id="KW-0645">Protease</keyword>
<dbReference type="GO" id="GO:0030163">
    <property type="term" value="P:protein catabolic process"/>
    <property type="evidence" value="ECO:0007669"/>
    <property type="project" value="UniProtKB-UniRule"/>
</dbReference>
<evidence type="ECO:0000256" key="7">
    <source>
        <dbReference type="ARBA" id="ARBA00022741"/>
    </source>
</evidence>
<evidence type="ECO:0000256" key="4">
    <source>
        <dbReference type="ARBA" id="ARBA00022670"/>
    </source>
</evidence>
<dbReference type="InterPro" id="IPR003960">
    <property type="entry name" value="ATPase_AAA_CS"/>
</dbReference>
<dbReference type="GO" id="GO:0004176">
    <property type="term" value="F:ATP-dependent peptidase activity"/>
    <property type="evidence" value="ECO:0007669"/>
    <property type="project" value="InterPro"/>
</dbReference>
<dbReference type="Pfam" id="PF17862">
    <property type="entry name" value="AAA_lid_3"/>
    <property type="match status" value="1"/>
</dbReference>
<dbReference type="EMBL" id="CABWIB010000001">
    <property type="protein sequence ID" value="VWL85821.1"/>
    <property type="molecule type" value="Genomic_DNA"/>
</dbReference>
<evidence type="ECO:0000256" key="11">
    <source>
        <dbReference type="ARBA" id="ARBA00022989"/>
    </source>
</evidence>
<gene>
    <name evidence="15" type="primary">ftsH</name>
    <name evidence="19" type="ORF">OMES3154_01108</name>
</gene>
<comment type="subcellular location">
    <subcellularLocation>
        <location evidence="15">Cell membrane</location>
        <topology evidence="15">Multi-pass membrane protein</topology>
        <orientation evidence="15">Cytoplasmic side</orientation>
    </subcellularLocation>
    <subcellularLocation>
        <location evidence="1">Membrane</location>
    </subcellularLocation>
</comment>
<keyword evidence="20" id="KW-1185">Reference proteome</keyword>
<feature type="transmembrane region" description="Helical" evidence="15">
    <location>
        <begin position="59"/>
        <end position="79"/>
    </location>
</feature>
<dbReference type="InterPro" id="IPR011546">
    <property type="entry name" value="Pept_M41_FtsH_extracell"/>
</dbReference>
<dbReference type="Pfam" id="PF06480">
    <property type="entry name" value="FtsH_ext"/>
    <property type="match status" value="1"/>
</dbReference>
<evidence type="ECO:0000256" key="13">
    <source>
        <dbReference type="ARBA" id="ARBA00023136"/>
    </source>
</evidence>
<keyword evidence="6 15" id="KW-0479">Metal-binding</keyword>